<evidence type="ECO:0000313" key="1">
    <source>
        <dbReference type="EMBL" id="VDO20218.1"/>
    </source>
</evidence>
<reference evidence="3" key="2">
    <citation type="submission" date="2019-09" db="UniProtKB">
        <authorList>
            <consortium name="WormBaseParasite"/>
        </authorList>
    </citation>
    <scope>IDENTIFICATION</scope>
</reference>
<dbReference type="EMBL" id="UZAH01001863">
    <property type="protein sequence ID" value="VDO20218.1"/>
    <property type="molecule type" value="Genomic_DNA"/>
</dbReference>
<organism evidence="2 3">
    <name type="scientific">Heligmosomoides polygyrus</name>
    <name type="common">Parasitic roundworm</name>
    <dbReference type="NCBI Taxonomy" id="6339"/>
    <lineage>
        <taxon>Eukaryota</taxon>
        <taxon>Metazoa</taxon>
        <taxon>Ecdysozoa</taxon>
        <taxon>Nematoda</taxon>
        <taxon>Chromadorea</taxon>
        <taxon>Rhabditida</taxon>
        <taxon>Rhabditina</taxon>
        <taxon>Rhabditomorpha</taxon>
        <taxon>Strongyloidea</taxon>
        <taxon>Heligmosomidae</taxon>
        <taxon>Heligmosomoides</taxon>
    </lineage>
</organism>
<keyword evidence="2" id="KW-1185">Reference proteome</keyword>
<dbReference type="Proteomes" id="UP000050761">
    <property type="component" value="Unassembled WGS sequence"/>
</dbReference>
<name>A0A183F619_HELPZ</name>
<evidence type="ECO:0000313" key="2">
    <source>
        <dbReference type="Proteomes" id="UP000050761"/>
    </source>
</evidence>
<accession>A0A183F619</accession>
<evidence type="ECO:0000313" key="3">
    <source>
        <dbReference type="WBParaSite" id="HPBE_0000161101-mRNA-1"/>
    </source>
</evidence>
<gene>
    <name evidence="1" type="ORF">HPBE_LOCUS1612</name>
</gene>
<sequence length="66" mass="7478">MGHHRGHGPTGDGFEVRVKLLAVKAPTAVRKALEAFRIHAKNPKLNRKDECLYITPELKPYIRLAF</sequence>
<dbReference type="WBParaSite" id="HPBE_0000161101-mRNA-1">
    <property type="protein sequence ID" value="HPBE_0000161101-mRNA-1"/>
    <property type="gene ID" value="HPBE_0000161101"/>
</dbReference>
<dbReference type="OrthoDB" id="10497634at2759"/>
<reference evidence="1 2" key="1">
    <citation type="submission" date="2018-11" db="EMBL/GenBank/DDBJ databases">
        <authorList>
            <consortium name="Pathogen Informatics"/>
        </authorList>
    </citation>
    <scope>NUCLEOTIDE SEQUENCE [LARGE SCALE GENOMIC DNA]</scope>
</reference>
<protein>
    <submittedName>
        <fullName evidence="3">Ribosomal_L16 domain-containing protein</fullName>
    </submittedName>
</protein>
<accession>A0A3P7WR73</accession>
<dbReference type="AlphaFoldDB" id="A0A183F619"/>
<proteinExistence type="predicted"/>